<reference evidence="9 10" key="1">
    <citation type="submission" date="2013-12" db="EMBL/GenBank/DDBJ databases">
        <title>Draft genome of the parsitic nematode Ancylostoma duodenale.</title>
        <authorList>
            <person name="Mitreva M."/>
        </authorList>
    </citation>
    <scope>NUCLEOTIDE SEQUENCE [LARGE SCALE GENOMIC DNA]</scope>
    <source>
        <strain evidence="9 10">Zhejiang</strain>
    </source>
</reference>
<dbReference type="PANTHER" id="PTHR21645">
    <property type="entry name" value="GLYCOSYLTRANSFERASE FAMILY 92 PROTEIN"/>
    <property type="match status" value="1"/>
</dbReference>
<keyword evidence="10" id="KW-1185">Reference proteome</keyword>
<dbReference type="EMBL" id="KN787270">
    <property type="protein sequence ID" value="KIH43289.1"/>
    <property type="molecule type" value="Genomic_DNA"/>
</dbReference>
<keyword evidence="7" id="KW-0472">Membrane</keyword>
<evidence type="ECO:0000313" key="9">
    <source>
        <dbReference type="EMBL" id="KIH43289.1"/>
    </source>
</evidence>
<dbReference type="PANTHER" id="PTHR21645:SF22">
    <property type="entry name" value="GLYCOSYLTRANSFERASE FAMILY 92 PROTEIN"/>
    <property type="match status" value="1"/>
</dbReference>
<organism evidence="9 10">
    <name type="scientific">Ancylostoma duodenale</name>
    <dbReference type="NCBI Taxonomy" id="51022"/>
    <lineage>
        <taxon>Eukaryota</taxon>
        <taxon>Metazoa</taxon>
        <taxon>Ecdysozoa</taxon>
        <taxon>Nematoda</taxon>
        <taxon>Chromadorea</taxon>
        <taxon>Rhabditida</taxon>
        <taxon>Rhabditina</taxon>
        <taxon>Rhabditomorpha</taxon>
        <taxon>Strongyloidea</taxon>
        <taxon>Ancylostomatidae</taxon>
        <taxon>Ancylostomatinae</taxon>
        <taxon>Ancylostoma</taxon>
    </lineage>
</organism>
<comment type="similarity">
    <text evidence="2 8">Belongs to the glycosyltransferase 92 family.</text>
</comment>
<accession>A0A0C2F8Q6</accession>
<comment type="subcellular location">
    <subcellularLocation>
        <location evidence="1">Membrane</location>
        <topology evidence="1">Single-pass membrane protein</topology>
    </subcellularLocation>
</comment>
<keyword evidence="4 8" id="KW-0808">Transferase</keyword>
<dbReference type="GO" id="GO:0016757">
    <property type="term" value="F:glycosyltransferase activity"/>
    <property type="evidence" value="ECO:0007669"/>
    <property type="project" value="UniProtKB-UniRule"/>
</dbReference>
<dbReference type="OrthoDB" id="2526284at2759"/>
<name>A0A0C2F8Q6_9BILA</name>
<dbReference type="EC" id="2.4.1.-" evidence="8"/>
<evidence type="ECO:0000256" key="6">
    <source>
        <dbReference type="ARBA" id="ARBA00022989"/>
    </source>
</evidence>
<dbReference type="Pfam" id="PF01697">
    <property type="entry name" value="Glyco_transf_92"/>
    <property type="match status" value="1"/>
</dbReference>
<evidence type="ECO:0000256" key="8">
    <source>
        <dbReference type="RuleBase" id="RU366017"/>
    </source>
</evidence>
<dbReference type="Proteomes" id="UP000054047">
    <property type="component" value="Unassembled WGS sequence"/>
</dbReference>
<evidence type="ECO:0000256" key="2">
    <source>
        <dbReference type="ARBA" id="ARBA00007647"/>
    </source>
</evidence>
<sequence length="118" mass="13274">MHGKEGILNRTAQATPIRLLLVNKRVFSGLVIIRTWPKWPILSDSNPNGLVLSRGIEESHVNCLFFAKPWANMIVFSDIDDLLLPTDPMHVKPGINVEILKVSPNDDVILKPRHPAKH</sequence>
<protein>
    <recommendedName>
        <fullName evidence="8">Glycosyltransferase family 92 protein</fullName>
        <ecNumber evidence="8">2.4.1.-</ecNumber>
    </recommendedName>
</protein>
<evidence type="ECO:0000256" key="3">
    <source>
        <dbReference type="ARBA" id="ARBA00022676"/>
    </source>
</evidence>
<gene>
    <name evidence="9" type="ORF">ANCDUO_26708</name>
</gene>
<keyword evidence="5" id="KW-0812">Transmembrane</keyword>
<dbReference type="AlphaFoldDB" id="A0A0C2F8Q6"/>
<dbReference type="InterPro" id="IPR052012">
    <property type="entry name" value="GTase_92"/>
</dbReference>
<dbReference type="GO" id="GO:0016020">
    <property type="term" value="C:membrane"/>
    <property type="evidence" value="ECO:0007669"/>
    <property type="project" value="UniProtKB-SubCell"/>
</dbReference>
<evidence type="ECO:0000256" key="4">
    <source>
        <dbReference type="ARBA" id="ARBA00022679"/>
    </source>
</evidence>
<keyword evidence="3 8" id="KW-0328">Glycosyltransferase</keyword>
<proteinExistence type="inferred from homology"/>
<dbReference type="InterPro" id="IPR008166">
    <property type="entry name" value="Glyco_transf_92"/>
</dbReference>
<evidence type="ECO:0000313" key="10">
    <source>
        <dbReference type="Proteomes" id="UP000054047"/>
    </source>
</evidence>
<evidence type="ECO:0000256" key="7">
    <source>
        <dbReference type="ARBA" id="ARBA00023136"/>
    </source>
</evidence>
<evidence type="ECO:0000256" key="1">
    <source>
        <dbReference type="ARBA" id="ARBA00004167"/>
    </source>
</evidence>
<keyword evidence="6" id="KW-1133">Transmembrane helix</keyword>
<evidence type="ECO:0000256" key="5">
    <source>
        <dbReference type="ARBA" id="ARBA00022692"/>
    </source>
</evidence>